<dbReference type="Proteomes" id="UP001589738">
    <property type="component" value="Unassembled WGS sequence"/>
</dbReference>
<gene>
    <name evidence="2" type="ORF">ACFFHF_09640</name>
</gene>
<keyword evidence="1" id="KW-1133">Transmembrane helix</keyword>
<feature type="transmembrane region" description="Helical" evidence="1">
    <location>
        <begin position="40"/>
        <end position="60"/>
    </location>
</feature>
<dbReference type="EMBL" id="JBHLUU010000027">
    <property type="protein sequence ID" value="MFC0475511.1"/>
    <property type="molecule type" value="Genomic_DNA"/>
</dbReference>
<dbReference type="RefSeq" id="WP_160547585.1">
    <property type="nucleotide sequence ID" value="NZ_JBHLUU010000027.1"/>
</dbReference>
<sequence>MEKIKALPEKISFAIGLTLLLGSGVLLFLLSLLFPIGKVTMMVVGGIVFCIAFLFIANAADKRHKKT</sequence>
<protein>
    <submittedName>
        <fullName evidence="2">Uncharacterized protein</fullName>
    </submittedName>
</protein>
<evidence type="ECO:0000313" key="3">
    <source>
        <dbReference type="Proteomes" id="UP001589738"/>
    </source>
</evidence>
<name>A0ABV6KQA9_9BACI</name>
<organism evidence="2 3">
    <name type="scientific">Robertmurraya beringensis</name>
    <dbReference type="NCBI Taxonomy" id="641660"/>
    <lineage>
        <taxon>Bacteria</taxon>
        <taxon>Bacillati</taxon>
        <taxon>Bacillota</taxon>
        <taxon>Bacilli</taxon>
        <taxon>Bacillales</taxon>
        <taxon>Bacillaceae</taxon>
        <taxon>Robertmurraya</taxon>
    </lineage>
</organism>
<keyword evidence="1" id="KW-0472">Membrane</keyword>
<comment type="caution">
    <text evidence="2">The sequence shown here is derived from an EMBL/GenBank/DDBJ whole genome shotgun (WGS) entry which is preliminary data.</text>
</comment>
<evidence type="ECO:0000256" key="1">
    <source>
        <dbReference type="SAM" id="Phobius"/>
    </source>
</evidence>
<evidence type="ECO:0000313" key="2">
    <source>
        <dbReference type="EMBL" id="MFC0475511.1"/>
    </source>
</evidence>
<accession>A0ABV6KQA9</accession>
<proteinExistence type="predicted"/>
<feature type="transmembrane region" description="Helical" evidence="1">
    <location>
        <begin position="12"/>
        <end position="34"/>
    </location>
</feature>
<keyword evidence="3" id="KW-1185">Reference proteome</keyword>
<reference evidence="2 3" key="1">
    <citation type="submission" date="2024-09" db="EMBL/GenBank/DDBJ databases">
        <authorList>
            <person name="Sun Q."/>
            <person name="Mori K."/>
        </authorList>
    </citation>
    <scope>NUCLEOTIDE SEQUENCE [LARGE SCALE GENOMIC DNA]</scope>
    <source>
        <strain evidence="2 3">CGMCC 1.9126</strain>
    </source>
</reference>
<keyword evidence="1" id="KW-0812">Transmembrane</keyword>